<dbReference type="PANTHER" id="PTHR46844:SF1">
    <property type="entry name" value="SLR5058 PROTEIN"/>
    <property type="match status" value="1"/>
</dbReference>
<dbReference type="Gene3D" id="3.40.50.300">
    <property type="entry name" value="P-loop containing nucleotide triphosphate hydrolases"/>
    <property type="match status" value="1"/>
</dbReference>
<evidence type="ECO:0000313" key="3">
    <source>
        <dbReference type="Proteomes" id="UP001174909"/>
    </source>
</evidence>
<accession>A0AA35T7Q5</accession>
<feature type="domain" description="NACHT" evidence="1">
    <location>
        <begin position="110"/>
        <end position="236"/>
    </location>
</feature>
<dbReference type="AlphaFoldDB" id="A0AA35T7Q5"/>
<protein>
    <submittedName>
        <fullName evidence="2">NACHT, LRR and PYD domains-containing protein 3</fullName>
    </submittedName>
</protein>
<dbReference type="PANTHER" id="PTHR46844">
    <property type="entry name" value="SLR5058 PROTEIN"/>
    <property type="match status" value="1"/>
</dbReference>
<name>A0AA35T7Q5_GEOBA</name>
<gene>
    <name evidence="2" type="ORF">GBAR_LOCUS23519</name>
</gene>
<evidence type="ECO:0000259" key="1">
    <source>
        <dbReference type="PROSITE" id="PS50837"/>
    </source>
</evidence>
<reference evidence="2" key="1">
    <citation type="submission" date="2023-03" db="EMBL/GenBank/DDBJ databases">
        <authorList>
            <person name="Steffen K."/>
            <person name="Cardenas P."/>
        </authorList>
    </citation>
    <scope>NUCLEOTIDE SEQUENCE</scope>
</reference>
<comment type="caution">
    <text evidence="2">The sequence shown here is derived from an EMBL/GenBank/DDBJ whole genome shotgun (WGS) entry which is preliminary data.</text>
</comment>
<dbReference type="InterPro" id="IPR027417">
    <property type="entry name" value="P-loop_NTPase"/>
</dbReference>
<sequence length="431" mass="48814">MSPSHVGDLTTPPSKRPCYPSSPPVLLHYAEYLRSVYANAPLTYPDKLSPEVNTPYIKLALVKGTKVNNLQDANEFTHLTLEGDLDLIFQHKEEIPMDKVFTLDNDSKLHLVIVEGAPGIGKSTFVLELCRQWLKMLSLQPFSLVVLLKLRDKEIGLAEGVGDLLPWEDHPTDHATLVEEVRKRHGKGVLFLFDGFDEFPVHLRQTPSASYVMKVLNGKALPHATVLVTSRPSARLHLQPLMRSDSTKLIEVVGFGEEQIQQFAANVFGSESKTLARFDDYLHVNPVIRSMMYNPLNCSIITEVFSETWRSKKRVPHTQTQLYTEMALWRLSRYLSGVGDPLATALPDTLSDIPNDSPLYKQLFEIGKLAYEGKQNSTIIFERIPENCTDLGLLIEHQALYRRKKSITFNFFHLTMQEYMSAFYIAQLPAS</sequence>
<dbReference type="Pfam" id="PF05729">
    <property type="entry name" value="NACHT"/>
    <property type="match status" value="1"/>
</dbReference>
<dbReference type="PROSITE" id="PS50837">
    <property type="entry name" value="NACHT"/>
    <property type="match status" value="1"/>
</dbReference>
<proteinExistence type="predicted"/>
<evidence type="ECO:0000313" key="2">
    <source>
        <dbReference type="EMBL" id="CAI8042322.1"/>
    </source>
</evidence>
<organism evidence="2 3">
    <name type="scientific">Geodia barretti</name>
    <name type="common">Barrett's horny sponge</name>
    <dbReference type="NCBI Taxonomy" id="519541"/>
    <lineage>
        <taxon>Eukaryota</taxon>
        <taxon>Metazoa</taxon>
        <taxon>Porifera</taxon>
        <taxon>Demospongiae</taxon>
        <taxon>Heteroscleromorpha</taxon>
        <taxon>Tetractinellida</taxon>
        <taxon>Astrophorina</taxon>
        <taxon>Geodiidae</taxon>
        <taxon>Geodia</taxon>
    </lineage>
</organism>
<dbReference type="InterPro" id="IPR007111">
    <property type="entry name" value="NACHT_NTPase"/>
</dbReference>
<dbReference type="EMBL" id="CASHTH010003256">
    <property type="protein sequence ID" value="CAI8042322.1"/>
    <property type="molecule type" value="Genomic_DNA"/>
</dbReference>
<keyword evidence="3" id="KW-1185">Reference proteome</keyword>
<dbReference type="SUPFAM" id="SSF52540">
    <property type="entry name" value="P-loop containing nucleoside triphosphate hydrolases"/>
    <property type="match status" value="1"/>
</dbReference>
<dbReference type="Proteomes" id="UP001174909">
    <property type="component" value="Unassembled WGS sequence"/>
</dbReference>